<reference evidence="3 4" key="1">
    <citation type="submission" date="2020-01" db="EMBL/GenBank/DDBJ databases">
        <authorList>
            <consortium name="DOE Joint Genome Institute"/>
            <person name="Haridas S."/>
            <person name="Albert R."/>
            <person name="Binder M."/>
            <person name="Bloem J."/>
            <person name="Labutti K."/>
            <person name="Salamov A."/>
            <person name="Andreopoulos B."/>
            <person name="Baker S.E."/>
            <person name="Barry K."/>
            <person name="Bills G."/>
            <person name="Bluhm B.H."/>
            <person name="Cannon C."/>
            <person name="Castanera R."/>
            <person name="Culley D.E."/>
            <person name="Daum C."/>
            <person name="Ezra D."/>
            <person name="Gonzalez J.B."/>
            <person name="Henrissat B."/>
            <person name="Kuo A."/>
            <person name="Liang C."/>
            <person name="Lipzen A."/>
            <person name="Lutzoni F."/>
            <person name="Magnuson J."/>
            <person name="Mondo S."/>
            <person name="Nolan M."/>
            <person name="Ohm R."/>
            <person name="Pangilinan J."/>
            <person name="Park H.-J.H."/>
            <person name="Ramirez L."/>
            <person name="Alfaro M."/>
            <person name="Sun H."/>
            <person name="Tritt A."/>
            <person name="Yoshinaga Y."/>
            <person name="Zwiers L.-H.L."/>
            <person name="Turgeon B.G."/>
            <person name="Goodwin S.B."/>
            <person name="Spatafora J.W."/>
            <person name="Crous P.W."/>
            <person name="Grigoriev I.V."/>
        </authorList>
    </citation>
    <scope>NUCLEOTIDE SEQUENCE [LARGE SCALE GENOMIC DNA]</scope>
    <source>
        <strain evidence="3 4">CBS 611.86</strain>
    </source>
</reference>
<comment type="caution">
    <text evidence="3">The sequence shown here is derived from an EMBL/GenBank/DDBJ whole genome shotgun (WGS) entry which is preliminary data.</text>
</comment>
<keyword evidence="4" id="KW-1185">Reference proteome</keyword>
<dbReference type="AlphaFoldDB" id="A0A7C8IF95"/>
<gene>
    <name evidence="3" type="ORF">BDV95DRAFT_572297</name>
</gene>
<dbReference type="Proteomes" id="UP000481861">
    <property type="component" value="Unassembled WGS sequence"/>
</dbReference>
<dbReference type="InterPro" id="IPR001841">
    <property type="entry name" value="Znf_RING"/>
</dbReference>
<evidence type="ECO:0000313" key="4">
    <source>
        <dbReference type="Proteomes" id="UP000481861"/>
    </source>
</evidence>
<evidence type="ECO:0000256" key="1">
    <source>
        <dbReference type="PROSITE-ProRule" id="PRU00175"/>
    </source>
</evidence>
<dbReference type="Pfam" id="PF13639">
    <property type="entry name" value="zf-RING_2"/>
    <property type="match status" value="1"/>
</dbReference>
<keyword evidence="1" id="KW-0479">Metal-binding</keyword>
<dbReference type="SMART" id="SM00184">
    <property type="entry name" value="RING"/>
    <property type="match status" value="1"/>
</dbReference>
<protein>
    <recommendedName>
        <fullName evidence="2">RING-type domain-containing protein</fullName>
    </recommendedName>
</protein>
<accession>A0A7C8IF95</accession>
<proteinExistence type="predicted"/>
<dbReference type="SUPFAM" id="SSF57850">
    <property type="entry name" value="RING/U-box"/>
    <property type="match status" value="1"/>
</dbReference>
<dbReference type="GO" id="GO:0008270">
    <property type="term" value="F:zinc ion binding"/>
    <property type="evidence" value="ECO:0007669"/>
    <property type="project" value="UniProtKB-KW"/>
</dbReference>
<organism evidence="3 4">
    <name type="scientific">Massariosphaeria phaeospora</name>
    <dbReference type="NCBI Taxonomy" id="100035"/>
    <lineage>
        <taxon>Eukaryota</taxon>
        <taxon>Fungi</taxon>
        <taxon>Dikarya</taxon>
        <taxon>Ascomycota</taxon>
        <taxon>Pezizomycotina</taxon>
        <taxon>Dothideomycetes</taxon>
        <taxon>Pleosporomycetidae</taxon>
        <taxon>Pleosporales</taxon>
        <taxon>Pleosporales incertae sedis</taxon>
        <taxon>Massariosphaeria</taxon>
    </lineage>
</organism>
<evidence type="ECO:0000313" key="3">
    <source>
        <dbReference type="EMBL" id="KAF2871567.1"/>
    </source>
</evidence>
<name>A0A7C8IF95_9PLEO</name>
<dbReference type="OrthoDB" id="3677589at2759"/>
<dbReference type="InterPro" id="IPR013083">
    <property type="entry name" value="Znf_RING/FYVE/PHD"/>
</dbReference>
<sequence length="70" mass="8016">MQCCFCLDEYQIGAELLVCLNVCEHSFHSSCLQDWLNTTHPGQVFVVCPLCRREICVAREMRLARTVPQA</sequence>
<feature type="domain" description="RING-type" evidence="2">
    <location>
        <begin position="3"/>
        <end position="52"/>
    </location>
</feature>
<keyword evidence="1" id="KW-0862">Zinc</keyword>
<evidence type="ECO:0000259" key="2">
    <source>
        <dbReference type="PROSITE" id="PS50089"/>
    </source>
</evidence>
<dbReference type="Gene3D" id="3.30.40.10">
    <property type="entry name" value="Zinc/RING finger domain, C3HC4 (zinc finger)"/>
    <property type="match status" value="1"/>
</dbReference>
<dbReference type="PROSITE" id="PS50089">
    <property type="entry name" value="ZF_RING_2"/>
    <property type="match status" value="1"/>
</dbReference>
<keyword evidence="1" id="KW-0863">Zinc-finger</keyword>
<dbReference type="EMBL" id="JAADJZ010000011">
    <property type="protein sequence ID" value="KAF2871567.1"/>
    <property type="molecule type" value="Genomic_DNA"/>
</dbReference>